<reference evidence="3 4" key="1">
    <citation type="submission" date="2017-03" db="EMBL/GenBank/DDBJ databases">
        <authorList>
            <person name="Afonso C.L."/>
            <person name="Miller P.J."/>
            <person name="Scott M.A."/>
            <person name="Spackman E."/>
            <person name="Goraichik I."/>
            <person name="Dimitrov K.M."/>
            <person name="Suarez D.L."/>
            <person name="Swayne D.E."/>
        </authorList>
    </citation>
    <scope>NUCLEOTIDE SEQUENCE [LARGE SCALE GENOMIC DNA]</scope>
    <source>
        <strain evidence="3 4">CECT 7691</strain>
    </source>
</reference>
<dbReference type="OrthoDB" id="9803617at2"/>
<dbReference type="InterPro" id="IPR002880">
    <property type="entry name" value="Pyrv_Fd/Flavodoxin_OxRdtase_N"/>
</dbReference>
<dbReference type="Pfam" id="PF01558">
    <property type="entry name" value="POR"/>
    <property type="match status" value="1"/>
</dbReference>
<dbReference type="CDD" id="cd07034">
    <property type="entry name" value="TPP_PYR_PFOR_IOR-alpha_like"/>
    <property type="match status" value="1"/>
</dbReference>
<accession>A0A1Y5S9N0</accession>
<dbReference type="SUPFAM" id="SSF52922">
    <property type="entry name" value="TK C-terminal domain-like"/>
    <property type="match status" value="1"/>
</dbReference>
<keyword evidence="1" id="KW-0560">Oxidoreductase</keyword>
<dbReference type="SUPFAM" id="SSF52518">
    <property type="entry name" value="Thiamin diphosphate-binding fold (THDP-binding)"/>
    <property type="match status" value="2"/>
</dbReference>
<dbReference type="EMBL" id="FWFR01000001">
    <property type="protein sequence ID" value="SLN35358.1"/>
    <property type="molecule type" value="Genomic_DNA"/>
</dbReference>
<name>A0A1Y5S9N0_9PROT</name>
<dbReference type="RefSeq" id="WP_085882622.1">
    <property type="nucleotide sequence ID" value="NZ_FWFR01000001.1"/>
</dbReference>
<organism evidence="3 4">
    <name type="scientific">Oceanibacterium hippocampi</name>
    <dbReference type="NCBI Taxonomy" id="745714"/>
    <lineage>
        <taxon>Bacteria</taxon>
        <taxon>Pseudomonadati</taxon>
        <taxon>Pseudomonadota</taxon>
        <taxon>Alphaproteobacteria</taxon>
        <taxon>Sneathiellales</taxon>
        <taxon>Sneathiellaceae</taxon>
        <taxon>Oceanibacterium</taxon>
    </lineage>
</organism>
<dbReference type="InParanoid" id="A0A1Y5S9N0"/>
<dbReference type="PANTHER" id="PTHR48084">
    <property type="entry name" value="2-OXOGLUTARATE OXIDOREDUCTASE SUBUNIT KORB-RELATED"/>
    <property type="match status" value="1"/>
</dbReference>
<dbReference type="NCBIfam" id="NF009588">
    <property type="entry name" value="PRK13029.1"/>
    <property type="match status" value="1"/>
</dbReference>
<keyword evidence="3" id="KW-0670">Pyruvate</keyword>
<dbReference type="InterPro" id="IPR017896">
    <property type="entry name" value="4Fe4S_Fe-S-bd"/>
</dbReference>
<dbReference type="InterPro" id="IPR009014">
    <property type="entry name" value="Transketo_C/PFOR_II"/>
</dbReference>
<sequence>MSASAEALVAPQTVSLDDKYLLPRGVVYLTGTQALVRLPLLQRQIDLANGLNTAGFISGYRGSPLGGYDQELWRARPHLKENHVVFQPGLNEDLAATAVWGSQQVNLYKDATYDGVFGIWYGKGPGVDRSGDVFRHGNAAGSSKHGGVLVIAGDDHAAVSSTLAHQSDHNFASWMMPVLHPATVQEFLDYGVLGFAMSRFSGCWVGFKAISETVEGSASVVIDPENYKLVTPDFDMPADGLNIRWPDDRFEQERRLHTYKVLAAREFARVNGLDRTVIDSPKPRLGIITTGKAYLDVMQALADLGIDADHAREIGLRVYKVGMPWPLEPTGARRFAEGLDQVIVVEEKRALIENQLKEQLYNWDPGVRPSIVGKYDENRNILLPADGDLNPALIARVVAERIGRFYTSSRIKDRLAFLEAKALQLRNDPAEISRTPYFCSGCPHNTSTRVPEGSRAMAGIGCHYMTIWMDRETSTFTQMGGEGVPWIGQAPFTAEKHLFANLGDGTYNHSGLLAIRASVAAGVNITYKLLYNDAVAMTGGQPVEGGLSVPTIARQVAAEGVKRIVVVTDEPEKYESGGAVAGLPAGIAVHHRRALDHVQRELRETEGCTVLIYDQTCAAEKRRRRKRGTFPDPAKRVFINEQVCEGCGDCSVKSNCLSVEPVETELGRKRRINQSTCNKDYSCVEGFCPSFVTVHGGTLAKTRAAADTDPLDGVPEPELPPAREEPYRILLAGIGGTGVVTVSALIGMAGHIEGKGVSVLDQAGLAQKGGAVLSHVQIANAREDIAAVRIAAGESDLLLGFDSVVAASADSVTRCRDGVTRALINTHKTPTMDFTLNPDADWHEDEIRRAIELAAGEDATTFIEATEIATALAGDAIATNLFLLGYAWQKGLLPLRRSSIEDAIRLNGVAVEANLKTFGWGRAAAHDIERVNRIIDPVVTPLRPRPAAKTLEEIVAFRSDYLTAYQNARYARRYRALVDKVAAAEAEKTPGRHGLAEAVARYAFKLMAYKDEYEVARLYTDGRFEEKLAAQFAGDYRIEFHLAPPILAKRDPATGAPEKRTYGPWMFKAFRVLARLKFLRATPLDPFGRTEERKTERKLIRDYEATVERLIGGLTPANHGLAVAVARIPEEIRGYGHVKDRHLAAARKKEAELLGAFRDPASAVKAAE</sequence>
<gene>
    <name evidence="3" type="ORF">OCH7691_01406</name>
</gene>
<evidence type="ECO:0000259" key="2">
    <source>
        <dbReference type="PROSITE" id="PS51379"/>
    </source>
</evidence>
<keyword evidence="4" id="KW-1185">Reference proteome</keyword>
<dbReference type="CDD" id="cd02008">
    <property type="entry name" value="TPP_IOR_alpha"/>
    <property type="match status" value="1"/>
</dbReference>
<dbReference type="NCBIfam" id="NF009589">
    <property type="entry name" value="PRK13030.1"/>
    <property type="match status" value="1"/>
</dbReference>
<dbReference type="PROSITE" id="PS51379">
    <property type="entry name" value="4FE4S_FER_2"/>
    <property type="match status" value="1"/>
</dbReference>
<evidence type="ECO:0000313" key="4">
    <source>
        <dbReference type="Proteomes" id="UP000193200"/>
    </source>
</evidence>
<dbReference type="AlphaFoldDB" id="A0A1Y5S9N0"/>
<dbReference type="InterPro" id="IPR051457">
    <property type="entry name" value="2-oxoacid:Fd_oxidoreductase"/>
</dbReference>
<dbReference type="SUPFAM" id="SSF53323">
    <property type="entry name" value="Pyruvate-ferredoxin oxidoreductase, PFOR, domain III"/>
    <property type="match status" value="1"/>
</dbReference>
<feature type="domain" description="4Fe-4S ferredoxin-type" evidence="2">
    <location>
        <begin position="635"/>
        <end position="667"/>
    </location>
</feature>
<dbReference type="InterPro" id="IPR029061">
    <property type="entry name" value="THDP-binding"/>
</dbReference>
<dbReference type="InterPro" id="IPR046667">
    <property type="entry name" value="DUF6537"/>
</dbReference>
<dbReference type="Gene3D" id="3.40.920.10">
    <property type="entry name" value="Pyruvate-ferredoxin oxidoreductase, PFOR, domain III"/>
    <property type="match status" value="1"/>
</dbReference>
<dbReference type="PANTHER" id="PTHR48084:SF3">
    <property type="entry name" value="SUBUNIT OF PYRUVATE:FLAVODOXIN OXIDOREDUCTASE"/>
    <property type="match status" value="1"/>
</dbReference>
<dbReference type="Pfam" id="PF20169">
    <property type="entry name" value="DUF6537"/>
    <property type="match status" value="1"/>
</dbReference>
<dbReference type="Proteomes" id="UP000193200">
    <property type="component" value="Unassembled WGS sequence"/>
</dbReference>
<proteinExistence type="predicted"/>
<evidence type="ECO:0000256" key="1">
    <source>
        <dbReference type="ARBA" id="ARBA00023002"/>
    </source>
</evidence>
<dbReference type="InterPro" id="IPR019752">
    <property type="entry name" value="Pyrv/ketoisovalerate_OxRed_cat"/>
</dbReference>
<protein>
    <submittedName>
        <fullName evidence="3">Indolepyruvate ferredoxin oxidoreductase</fullName>
    </submittedName>
</protein>
<dbReference type="InterPro" id="IPR002869">
    <property type="entry name" value="Pyrv_flavodox_OxRed_cen"/>
</dbReference>
<evidence type="ECO:0000313" key="3">
    <source>
        <dbReference type="EMBL" id="SLN35358.1"/>
    </source>
</evidence>
<dbReference type="GO" id="GO:0016903">
    <property type="term" value="F:oxidoreductase activity, acting on the aldehyde or oxo group of donors"/>
    <property type="evidence" value="ECO:0007669"/>
    <property type="project" value="InterPro"/>
</dbReference>
<dbReference type="Gene3D" id="3.40.50.970">
    <property type="match status" value="1"/>
</dbReference>